<evidence type="ECO:0000256" key="3">
    <source>
        <dbReference type="SAM" id="MobiDB-lite"/>
    </source>
</evidence>
<protein>
    <submittedName>
        <fullName evidence="6">Major facilitator superfamily domain-containing protein</fullName>
    </submittedName>
</protein>
<dbReference type="InterPro" id="IPR050327">
    <property type="entry name" value="Proton-linked_MCT"/>
</dbReference>
<proteinExistence type="inferred from homology"/>
<dbReference type="InterPro" id="IPR020846">
    <property type="entry name" value="MFS_dom"/>
</dbReference>
<keyword evidence="7" id="KW-1185">Reference proteome</keyword>
<evidence type="ECO:0000259" key="5">
    <source>
        <dbReference type="PROSITE" id="PS50850"/>
    </source>
</evidence>
<reference evidence="6 7" key="1">
    <citation type="submission" date="2016-07" db="EMBL/GenBank/DDBJ databases">
        <title>Pervasive Adenine N6-methylation of Active Genes in Fungi.</title>
        <authorList>
            <consortium name="DOE Joint Genome Institute"/>
            <person name="Mondo S.J."/>
            <person name="Dannebaum R.O."/>
            <person name="Kuo R.C."/>
            <person name="Labutti K."/>
            <person name="Haridas S."/>
            <person name="Kuo A."/>
            <person name="Salamov A."/>
            <person name="Ahrendt S.R."/>
            <person name="Lipzen A."/>
            <person name="Sullivan W."/>
            <person name="Andreopoulos W.B."/>
            <person name="Clum A."/>
            <person name="Lindquist E."/>
            <person name="Daum C."/>
            <person name="Ramamoorthy G.K."/>
            <person name="Gryganskyi A."/>
            <person name="Culley D."/>
            <person name="Magnuson J.K."/>
            <person name="James T.Y."/>
            <person name="O'Malley M.A."/>
            <person name="Stajich J.E."/>
            <person name="Spatafora J.W."/>
            <person name="Visel A."/>
            <person name="Grigoriev I.V."/>
        </authorList>
    </citation>
    <scope>NUCLEOTIDE SEQUENCE [LARGE SCALE GENOMIC DNA]</scope>
    <source>
        <strain evidence="6 7">NRRL 1336</strain>
    </source>
</reference>
<keyword evidence="4" id="KW-1133">Transmembrane helix</keyword>
<evidence type="ECO:0000256" key="1">
    <source>
        <dbReference type="ARBA" id="ARBA00004141"/>
    </source>
</evidence>
<organism evidence="6 7">
    <name type="scientific">Absidia repens</name>
    <dbReference type="NCBI Taxonomy" id="90262"/>
    <lineage>
        <taxon>Eukaryota</taxon>
        <taxon>Fungi</taxon>
        <taxon>Fungi incertae sedis</taxon>
        <taxon>Mucoromycota</taxon>
        <taxon>Mucoromycotina</taxon>
        <taxon>Mucoromycetes</taxon>
        <taxon>Mucorales</taxon>
        <taxon>Cunninghamellaceae</taxon>
        <taxon>Absidia</taxon>
    </lineage>
</organism>
<feature type="transmembrane region" description="Helical" evidence="4">
    <location>
        <begin position="214"/>
        <end position="234"/>
    </location>
</feature>
<comment type="similarity">
    <text evidence="2">Belongs to the major facilitator superfamily. Monocarboxylate porter (TC 2.A.1.13) family.</text>
</comment>
<feature type="region of interest" description="Disordered" evidence="3">
    <location>
        <begin position="17"/>
        <end position="54"/>
    </location>
</feature>
<dbReference type="GO" id="GO:0022857">
    <property type="term" value="F:transmembrane transporter activity"/>
    <property type="evidence" value="ECO:0007669"/>
    <property type="project" value="InterPro"/>
</dbReference>
<feature type="transmembrane region" description="Helical" evidence="4">
    <location>
        <begin position="352"/>
        <end position="374"/>
    </location>
</feature>
<dbReference type="GO" id="GO:0016020">
    <property type="term" value="C:membrane"/>
    <property type="evidence" value="ECO:0007669"/>
    <property type="project" value="UniProtKB-SubCell"/>
</dbReference>
<feature type="transmembrane region" description="Helical" evidence="4">
    <location>
        <begin position="93"/>
        <end position="113"/>
    </location>
</feature>
<sequence>MGRENTENQNHFEHVLSNNSSTISNHNTVHIETPPPDNRHSEDIEKEGDEQEPTIAEIPLEKKKDLKTIIKVGQWGNYQQLYLEIYAGETDTFRISFVGTLASTVLLSSGVFLTPVIQKLGYRGTMALGAVLAPLGMVLSSFSTSLWHIYLSQGLLFGLGSGLCFAPSIALPSQFFDKNRSLATGLAVSGSGIGGVCLSPMTQRLIETLGYRNTLRIEGAFGFGLLALATALAFSNSRPGAAQGGKGGAFAIVDRSIIDHDLLVLMSFCTLITFGYLGPFFLAPQYVKFLGRYASDGAALVSIMSGMNSVSRIVMGFLADRLGKLNTMFACTFAAGIFTSVVWQFSTAYDTYIAYCVLYGLTGGAFVSLLPVVIADIVGVKNIQRGIGMCYTITLFGSLLGTPIIGKLLEIYDWSSAIQFSGATTIGSGLILLYLRMKRSGGKLFMVI</sequence>
<keyword evidence="4" id="KW-0812">Transmembrane</keyword>
<dbReference type="SUPFAM" id="SSF103473">
    <property type="entry name" value="MFS general substrate transporter"/>
    <property type="match status" value="1"/>
</dbReference>
<feature type="transmembrane region" description="Helical" evidence="4">
    <location>
        <begin position="182"/>
        <end position="202"/>
    </location>
</feature>
<comment type="caution">
    <text evidence="6">The sequence shown here is derived from an EMBL/GenBank/DDBJ whole genome shotgun (WGS) entry which is preliminary data.</text>
</comment>
<feature type="domain" description="Major facilitator superfamily (MFS) profile" evidence="5">
    <location>
        <begin position="259"/>
        <end position="448"/>
    </location>
</feature>
<dbReference type="InterPro" id="IPR036259">
    <property type="entry name" value="MFS_trans_sf"/>
</dbReference>
<dbReference type="PROSITE" id="PS50850">
    <property type="entry name" value="MFS"/>
    <property type="match status" value="1"/>
</dbReference>
<evidence type="ECO:0000313" key="6">
    <source>
        <dbReference type="EMBL" id="ORZ15243.1"/>
    </source>
</evidence>
<evidence type="ECO:0000256" key="2">
    <source>
        <dbReference type="ARBA" id="ARBA00006727"/>
    </source>
</evidence>
<dbReference type="PANTHER" id="PTHR11360">
    <property type="entry name" value="MONOCARBOXYLATE TRANSPORTER"/>
    <property type="match status" value="1"/>
</dbReference>
<dbReference type="PANTHER" id="PTHR11360:SF284">
    <property type="entry name" value="EG:103B4.3 PROTEIN-RELATED"/>
    <property type="match status" value="1"/>
</dbReference>
<feature type="transmembrane region" description="Helical" evidence="4">
    <location>
        <begin position="325"/>
        <end position="346"/>
    </location>
</feature>
<dbReference type="EMBL" id="MCGE01000013">
    <property type="protein sequence ID" value="ORZ15243.1"/>
    <property type="molecule type" value="Genomic_DNA"/>
</dbReference>
<dbReference type="Pfam" id="PF07690">
    <property type="entry name" value="MFS_1"/>
    <property type="match status" value="1"/>
</dbReference>
<dbReference type="AlphaFoldDB" id="A0A1X2IEV2"/>
<accession>A0A1X2IEV2</accession>
<evidence type="ECO:0000313" key="7">
    <source>
        <dbReference type="Proteomes" id="UP000193560"/>
    </source>
</evidence>
<dbReference type="Proteomes" id="UP000193560">
    <property type="component" value="Unassembled WGS sequence"/>
</dbReference>
<feature type="transmembrane region" description="Helical" evidence="4">
    <location>
        <begin position="417"/>
        <end position="435"/>
    </location>
</feature>
<feature type="transmembrane region" description="Helical" evidence="4">
    <location>
        <begin position="149"/>
        <end position="170"/>
    </location>
</feature>
<dbReference type="Gene3D" id="1.20.1250.20">
    <property type="entry name" value="MFS general substrate transporter like domains"/>
    <property type="match status" value="2"/>
</dbReference>
<gene>
    <name evidence="6" type="ORF">BCR42DRAFT_416703</name>
</gene>
<keyword evidence="4" id="KW-0472">Membrane</keyword>
<name>A0A1X2IEV2_9FUNG</name>
<feature type="transmembrane region" description="Helical" evidence="4">
    <location>
        <begin position="262"/>
        <end position="282"/>
    </location>
</feature>
<feature type="compositionally biased region" description="Low complexity" evidence="3">
    <location>
        <begin position="17"/>
        <end position="28"/>
    </location>
</feature>
<comment type="subcellular location">
    <subcellularLocation>
        <location evidence="1">Membrane</location>
        <topology evidence="1">Multi-pass membrane protein</topology>
    </subcellularLocation>
</comment>
<feature type="transmembrane region" description="Helical" evidence="4">
    <location>
        <begin position="125"/>
        <end position="143"/>
    </location>
</feature>
<dbReference type="InterPro" id="IPR011701">
    <property type="entry name" value="MFS"/>
</dbReference>
<evidence type="ECO:0000256" key="4">
    <source>
        <dbReference type="SAM" id="Phobius"/>
    </source>
</evidence>
<dbReference type="OrthoDB" id="2213137at2759"/>
<feature type="transmembrane region" description="Helical" evidence="4">
    <location>
        <begin position="386"/>
        <end position="405"/>
    </location>
</feature>